<dbReference type="InterPro" id="IPR010625">
    <property type="entry name" value="CHCH"/>
</dbReference>
<feature type="compositionally biased region" description="Gly residues" evidence="2">
    <location>
        <begin position="49"/>
        <end position="61"/>
    </location>
</feature>
<organism evidence="4 5">
    <name type="scientific">Coccomyxa subellipsoidea</name>
    <dbReference type="NCBI Taxonomy" id="248742"/>
    <lineage>
        <taxon>Eukaryota</taxon>
        <taxon>Viridiplantae</taxon>
        <taxon>Chlorophyta</taxon>
        <taxon>core chlorophytes</taxon>
        <taxon>Trebouxiophyceae</taxon>
        <taxon>Trebouxiophyceae incertae sedis</taxon>
        <taxon>Coccomyxaceae</taxon>
        <taxon>Coccomyxa</taxon>
    </lineage>
</organism>
<dbReference type="Proteomes" id="UP001491310">
    <property type="component" value="Unassembled WGS sequence"/>
</dbReference>
<evidence type="ECO:0000313" key="4">
    <source>
        <dbReference type="EMBL" id="KAK9905604.1"/>
    </source>
</evidence>
<dbReference type="InterPro" id="IPR009069">
    <property type="entry name" value="Cys_alpha_HP_mot_SF"/>
</dbReference>
<sequence>MPGRARRAGGRSARPAPRPMSPPPRRPASTQAAPPPPAARQAPPPPAPSGGGGGMLSGLGGMVAQGMALGTGSALAHRAVDSVLGSRHPEPAQAQAAAEQIAQAPNEPCSNFAKTFADCMSDNNGDLEGCRYYFDKLQACRMPEAQQQGFAFQ</sequence>
<evidence type="ECO:0000256" key="2">
    <source>
        <dbReference type="SAM" id="MobiDB-lite"/>
    </source>
</evidence>
<reference evidence="4 5" key="1">
    <citation type="journal article" date="2024" name="Nat. Commun.">
        <title>Phylogenomics reveals the evolutionary origins of lichenization in chlorophyte algae.</title>
        <authorList>
            <person name="Puginier C."/>
            <person name="Libourel C."/>
            <person name="Otte J."/>
            <person name="Skaloud P."/>
            <person name="Haon M."/>
            <person name="Grisel S."/>
            <person name="Petersen M."/>
            <person name="Berrin J.G."/>
            <person name="Delaux P.M."/>
            <person name="Dal Grande F."/>
            <person name="Keller J."/>
        </authorList>
    </citation>
    <scope>NUCLEOTIDE SEQUENCE [LARGE SCALE GENOMIC DNA]</scope>
    <source>
        <strain evidence="4 5">SAG 216-7</strain>
    </source>
</reference>
<evidence type="ECO:0000259" key="3">
    <source>
        <dbReference type="Pfam" id="PF06747"/>
    </source>
</evidence>
<dbReference type="PANTHER" id="PTHR13523">
    <property type="entry name" value="COILED-COIL-HELIX-COILED-COIL-HELIX DOMAIN CONTAINING 2/NUR77"/>
    <property type="match status" value="1"/>
</dbReference>
<proteinExistence type="predicted"/>
<gene>
    <name evidence="4" type="ORF">WJX75_002876</name>
</gene>
<dbReference type="SUPFAM" id="SSF47072">
    <property type="entry name" value="Cysteine alpha-hairpin motif"/>
    <property type="match status" value="1"/>
</dbReference>
<dbReference type="InterPro" id="IPR055304">
    <property type="entry name" value="CHCHD2/10-like"/>
</dbReference>
<feature type="compositionally biased region" description="Pro residues" evidence="2">
    <location>
        <begin position="16"/>
        <end position="26"/>
    </location>
</feature>
<name>A0ABR2YHU3_9CHLO</name>
<evidence type="ECO:0000256" key="1">
    <source>
        <dbReference type="ARBA" id="ARBA00023157"/>
    </source>
</evidence>
<dbReference type="Pfam" id="PF06747">
    <property type="entry name" value="CHCH"/>
    <property type="match status" value="1"/>
</dbReference>
<evidence type="ECO:0000313" key="5">
    <source>
        <dbReference type="Proteomes" id="UP001491310"/>
    </source>
</evidence>
<keyword evidence="1" id="KW-1015">Disulfide bond</keyword>
<accession>A0ABR2YHU3</accession>
<dbReference type="PANTHER" id="PTHR13523:SF2">
    <property type="entry name" value="COILED-COIL-HELIX-COILED-COIL-HELIX DOMAIN CONTAINING 2, ISOFORM A-RELATED"/>
    <property type="match status" value="1"/>
</dbReference>
<keyword evidence="5" id="KW-1185">Reference proteome</keyword>
<feature type="compositionally biased region" description="Pro residues" evidence="2">
    <location>
        <begin position="33"/>
        <end position="48"/>
    </location>
</feature>
<comment type="caution">
    <text evidence="4">The sequence shown here is derived from an EMBL/GenBank/DDBJ whole genome shotgun (WGS) entry which is preliminary data.</text>
</comment>
<feature type="domain" description="CHCH" evidence="3">
    <location>
        <begin position="109"/>
        <end position="142"/>
    </location>
</feature>
<protein>
    <recommendedName>
        <fullName evidence="3">CHCH domain-containing protein</fullName>
    </recommendedName>
</protein>
<feature type="region of interest" description="Disordered" evidence="2">
    <location>
        <begin position="1"/>
        <end position="61"/>
    </location>
</feature>
<dbReference type="EMBL" id="JALJOT010000011">
    <property type="protein sequence ID" value="KAK9905604.1"/>
    <property type="molecule type" value="Genomic_DNA"/>
</dbReference>